<name>A0ABT1PN51_9ACTN</name>
<proteinExistence type="predicted"/>
<protein>
    <submittedName>
        <fullName evidence="1">Uncharacterized protein</fullName>
    </submittedName>
</protein>
<dbReference type="RefSeq" id="WP_255917962.1">
    <property type="nucleotide sequence ID" value="NZ_JANFNG010000001.1"/>
</dbReference>
<accession>A0ABT1PN51</accession>
<organism evidence="1 2">
    <name type="scientific">Streptomyces humicola</name>
    <dbReference type="NCBI Taxonomy" id="2953240"/>
    <lineage>
        <taxon>Bacteria</taxon>
        <taxon>Bacillati</taxon>
        <taxon>Actinomycetota</taxon>
        <taxon>Actinomycetes</taxon>
        <taxon>Kitasatosporales</taxon>
        <taxon>Streptomycetaceae</taxon>
        <taxon>Streptomyces</taxon>
    </lineage>
</organism>
<sequence>MAITTEWMGKIAAIIAIALFFLVMTAIHKGLLVQSSARSIVQNFHTTNNFFATRADFNDPALAKQELQTLAGVLTQLNGTTVQDVNDLAATLPNVARLLDAGKGDVDIAKQMQGVAGTLQGSASSLHRIAGGAEGSVSTVNNSLAAAINLVGQLNAQLAITEQKLSVLPATGR</sequence>
<gene>
    <name evidence="1" type="ORF">NGB36_00360</name>
</gene>
<evidence type="ECO:0000313" key="2">
    <source>
        <dbReference type="Proteomes" id="UP001057702"/>
    </source>
</evidence>
<reference evidence="1" key="1">
    <citation type="submission" date="2022-06" db="EMBL/GenBank/DDBJ databases">
        <title>Draft genome sequence of Streptomyces sp. RB6PN25 isolated from peat swamp forest in Thailand.</title>
        <authorList>
            <person name="Duangmal K."/>
            <person name="Klaysubun C."/>
        </authorList>
    </citation>
    <scope>NUCLEOTIDE SEQUENCE</scope>
    <source>
        <strain evidence="1">RB6PN25</strain>
    </source>
</reference>
<dbReference type="EMBL" id="JANFNG010000001">
    <property type="protein sequence ID" value="MCQ4079107.1"/>
    <property type="molecule type" value="Genomic_DNA"/>
</dbReference>
<keyword evidence="2" id="KW-1185">Reference proteome</keyword>
<comment type="caution">
    <text evidence="1">The sequence shown here is derived from an EMBL/GenBank/DDBJ whole genome shotgun (WGS) entry which is preliminary data.</text>
</comment>
<dbReference type="Proteomes" id="UP001057702">
    <property type="component" value="Unassembled WGS sequence"/>
</dbReference>
<evidence type="ECO:0000313" key="1">
    <source>
        <dbReference type="EMBL" id="MCQ4079107.1"/>
    </source>
</evidence>